<sequence>MKILISHLPKHKWWGHGTPIYKNNPAMKEGVVPNQELVEIEMSMMTKLMHQLPIEVVEIDFPYFLDQKNKEQRQHDFVFVRDLFVSNQNGKMIISKFSEKARQVESDIMQIMLDSMGYETIRIPHDSTATAEGGEFYYCPEDSVLFAGACRNNVKGAEWVAQEFNVEELVIMKSNAFHIDTLFTPVINKKNKLVAVIACTSLMEKDSVENLQKFVKRKNIELVDIPPEDGIGTDNELGEFAVNCQ</sequence>
<dbReference type="PANTHER" id="PTHR47271">
    <property type="entry name" value="ARGININE DEIMINASE"/>
    <property type="match status" value="1"/>
</dbReference>
<dbReference type="GO" id="GO:0019546">
    <property type="term" value="P:L-arginine deiminase pathway"/>
    <property type="evidence" value="ECO:0007669"/>
    <property type="project" value="TreeGrafter"/>
</dbReference>
<dbReference type="SUPFAM" id="SSF55909">
    <property type="entry name" value="Pentein"/>
    <property type="match status" value="1"/>
</dbReference>
<feature type="non-terminal residue" evidence="1">
    <location>
        <position position="245"/>
    </location>
</feature>
<dbReference type="Pfam" id="PF19420">
    <property type="entry name" value="DDAH_eukar"/>
    <property type="match status" value="1"/>
</dbReference>
<dbReference type="Gene3D" id="3.75.10.10">
    <property type="entry name" value="L-arginine/glycine Amidinotransferase, Chain A"/>
    <property type="match status" value="1"/>
</dbReference>
<dbReference type="GO" id="GO:0016990">
    <property type="term" value="F:arginine deiminase activity"/>
    <property type="evidence" value="ECO:0007669"/>
    <property type="project" value="TreeGrafter"/>
</dbReference>
<organism evidence="1">
    <name type="scientific">marine metagenome</name>
    <dbReference type="NCBI Taxonomy" id="408172"/>
    <lineage>
        <taxon>unclassified sequences</taxon>
        <taxon>metagenomes</taxon>
        <taxon>ecological metagenomes</taxon>
    </lineage>
</organism>
<evidence type="ECO:0008006" key="2">
    <source>
        <dbReference type="Google" id="ProtNLM"/>
    </source>
</evidence>
<name>A0A382F9J4_9ZZZZ</name>
<dbReference type="EMBL" id="UINC01048722">
    <property type="protein sequence ID" value="SVB59610.1"/>
    <property type="molecule type" value="Genomic_DNA"/>
</dbReference>
<dbReference type="AlphaFoldDB" id="A0A382F9J4"/>
<accession>A0A382F9J4</accession>
<dbReference type="PANTHER" id="PTHR47271:SF2">
    <property type="entry name" value="ARGININE DEIMINASE"/>
    <property type="match status" value="1"/>
</dbReference>
<evidence type="ECO:0000313" key="1">
    <source>
        <dbReference type="EMBL" id="SVB59610.1"/>
    </source>
</evidence>
<reference evidence="1" key="1">
    <citation type="submission" date="2018-05" db="EMBL/GenBank/DDBJ databases">
        <authorList>
            <person name="Lanie J.A."/>
            <person name="Ng W.-L."/>
            <person name="Kazmierczak K.M."/>
            <person name="Andrzejewski T.M."/>
            <person name="Davidsen T.M."/>
            <person name="Wayne K.J."/>
            <person name="Tettelin H."/>
            <person name="Glass J.I."/>
            <person name="Rusch D."/>
            <person name="Podicherti R."/>
            <person name="Tsui H.-C.T."/>
            <person name="Winkler M.E."/>
        </authorList>
    </citation>
    <scope>NUCLEOTIDE SEQUENCE</scope>
</reference>
<gene>
    <name evidence="1" type="ORF">METZ01_LOCUS212464</name>
</gene>
<protein>
    <recommendedName>
        <fullName evidence="2">Amidinotransferase</fullName>
    </recommendedName>
</protein>
<proteinExistence type="predicted"/>